<feature type="transmembrane region" description="Helical" evidence="1">
    <location>
        <begin position="70"/>
        <end position="88"/>
    </location>
</feature>
<sequence length="179" mass="20433">MRLLQVPDIGPFAATAIVAAVSQAKEFKNRRVLFAWLGRNRDITLTAISDMICYSECTNFCQRGISMKNLIAAAALITCLAIFQTAFAKAPTANEFLRWFEEVQLAYVMGYWNAYVLLMASHNEQVPDGVTYHRLRDAFRKWIREHPEKKNENLGEISIEILGSLFPIRKLHPSGKWPQ</sequence>
<keyword evidence="1" id="KW-0812">Transmembrane</keyword>
<evidence type="ECO:0000313" key="2">
    <source>
        <dbReference type="EMBL" id="MYL85174.1"/>
    </source>
</evidence>
<protein>
    <submittedName>
        <fullName evidence="2">Uncharacterized protein</fullName>
    </submittedName>
</protein>
<keyword evidence="1" id="KW-1133">Transmembrane helix</keyword>
<dbReference type="RefSeq" id="WP_170300351.1">
    <property type="nucleotide sequence ID" value="NZ_WVUD01000062.1"/>
</dbReference>
<keyword evidence="1" id="KW-0472">Membrane</keyword>
<accession>A0A7C9MXB2</accession>
<dbReference type="Proteomes" id="UP000482487">
    <property type="component" value="Unassembled WGS sequence"/>
</dbReference>
<evidence type="ECO:0000256" key="1">
    <source>
        <dbReference type="SAM" id="Phobius"/>
    </source>
</evidence>
<gene>
    <name evidence="2" type="ORF">GTA51_18915</name>
</gene>
<keyword evidence="3" id="KW-1185">Reference proteome</keyword>
<proteinExistence type="predicted"/>
<evidence type="ECO:0000313" key="3">
    <source>
        <dbReference type="Proteomes" id="UP000482487"/>
    </source>
</evidence>
<dbReference type="EMBL" id="WVUD01000062">
    <property type="protein sequence ID" value="MYL85174.1"/>
    <property type="molecule type" value="Genomic_DNA"/>
</dbReference>
<name>A0A7C9MXB2_9BACT</name>
<dbReference type="AlphaFoldDB" id="A0A7C9MXB2"/>
<reference evidence="2 3" key="1">
    <citation type="submission" date="2020-01" db="EMBL/GenBank/DDBJ databases">
        <title>Genome sequence of Desulfovibrio aerotolerans DSM 16695(T).</title>
        <authorList>
            <person name="Karnachuk O."/>
            <person name="Avakyan M."/>
            <person name="Mardanov A."/>
            <person name="Kadnikov V."/>
            <person name="Ravin N."/>
        </authorList>
    </citation>
    <scope>NUCLEOTIDE SEQUENCE [LARGE SCALE GENOMIC DNA]</scope>
    <source>
        <strain evidence="2 3">DSM 16695</strain>
    </source>
</reference>
<organism evidence="2 3">
    <name type="scientific">Solidesulfovibrio aerotolerans</name>
    <dbReference type="NCBI Taxonomy" id="295255"/>
    <lineage>
        <taxon>Bacteria</taxon>
        <taxon>Pseudomonadati</taxon>
        <taxon>Thermodesulfobacteriota</taxon>
        <taxon>Desulfovibrionia</taxon>
        <taxon>Desulfovibrionales</taxon>
        <taxon>Desulfovibrionaceae</taxon>
        <taxon>Solidesulfovibrio</taxon>
    </lineage>
</organism>
<comment type="caution">
    <text evidence="2">The sequence shown here is derived from an EMBL/GenBank/DDBJ whole genome shotgun (WGS) entry which is preliminary data.</text>
</comment>